<protein>
    <submittedName>
        <fullName evidence="4">Glycosyltransferase family 8 protein</fullName>
    </submittedName>
</protein>
<gene>
    <name evidence="4" type="ORF">DOK76_01380</name>
</gene>
<proteinExistence type="predicted"/>
<dbReference type="Proteomes" id="UP000664857">
    <property type="component" value="Unassembled WGS sequence"/>
</dbReference>
<evidence type="ECO:0000256" key="1">
    <source>
        <dbReference type="ARBA" id="ARBA00022676"/>
    </source>
</evidence>
<keyword evidence="1" id="KW-0328">Glycosyltransferase</keyword>
<evidence type="ECO:0000313" key="5">
    <source>
        <dbReference type="Proteomes" id="UP000664857"/>
    </source>
</evidence>
<dbReference type="InterPro" id="IPR002495">
    <property type="entry name" value="Glyco_trans_8"/>
</dbReference>
<dbReference type="Gene3D" id="3.90.550.10">
    <property type="entry name" value="Spore Coat Polysaccharide Biosynthesis Protein SpsA, Chain A"/>
    <property type="match status" value="1"/>
</dbReference>
<keyword evidence="5" id="KW-1185">Reference proteome</keyword>
<dbReference type="PANTHER" id="PTHR13778">
    <property type="entry name" value="GLYCOSYLTRANSFERASE 8 DOMAIN-CONTAINING PROTEIN"/>
    <property type="match status" value="1"/>
</dbReference>
<comment type="caution">
    <text evidence="4">The sequence shown here is derived from an EMBL/GenBank/DDBJ whole genome shotgun (WGS) entry which is preliminary data.</text>
</comment>
<dbReference type="CDD" id="cd04194">
    <property type="entry name" value="GT8_A4GalT_like"/>
    <property type="match status" value="1"/>
</dbReference>
<dbReference type="SUPFAM" id="SSF53448">
    <property type="entry name" value="Nucleotide-diphospho-sugar transferases"/>
    <property type="match status" value="1"/>
</dbReference>
<name>A0ABS3HS45_9ENTE</name>
<evidence type="ECO:0000313" key="4">
    <source>
        <dbReference type="EMBL" id="MBO0475701.1"/>
    </source>
</evidence>
<dbReference type="RefSeq" id="WP_206964425.1">
    <property type="nucleotide sequence ID" value="NZ_JAFLVX010000004.1"/>
</dbReference>
<dbReference type="InterPro" id="IPR050748">
    <property type="entry name" value="Glycosyltrans_8_dom-fam"/>
</dbReference>
<organism evidence="4 5">
    <name type="scientific">Candidatus Vagococcus giribetii</name>
    <dbReference type="NCBI Taxonomy" id="2230876"/>
    <lineage>
        <taxon>Bacteria</taxon>
        <taxon>Bacillati</taxon>
        <taxon>Bacillota</taxon>
        <taxon>Bacilli</taxon>
        <taxon>Lactobacillales</taxon>
        <taxon>Enterococcaceae</taxon>
        <taxon>Vagococcus</taxon>
    </lineage>
</organism>
<reference evidence="4 5" key="1">
    <citation type="submission" date="2021-03" db="EMBL/GenBank/DDBJ databases">
        <title>Enterococcal diversity collection.</title>
        <authorList>
            <person name="Gilmore M.S."/>
            <person name="Schwartzman J."/>
            <person name="Van Tyne D."/>
            <person name="Martin M."/>
            <person name="Earl A.M."/>
            <person name="Manson A.L."/>
            <person name="Straub T."/>
            <person name="Salamzade R."/>
            <person name="Saavedra J."/>
            <person name="Lebreton F."/>
            <person name="Prichula J."/>
            <person name="Schaufler K."/>
            <person name="Gaca A."/>
            <person name="Sgardioli B."/>
            <person name="Wagenaar J."/>
            <person name="Strong T."/>
        </authorList>
    </citation>
    <scope>NUCLEOTIDE SEQUENCE [LARGE SCALE GENOMIC DNA]</scope>
    <source>
        <strain evidence="4 5">DIV0080</strain>
    </source>
</reference>
<keyword evidence="3" id="KW-0479">Metal-binding</keyword>
<evidence type="ECO:0000256" key="3">
    <source>
        <dbReference type="ARBA" id="ARBA00022723"/>
    </source>
</evidence>
<dbReference type="Pfam" id="PF01501">
    <property type="entry name" value="Glyco_transf_8"/>
    <property type="match status" value="1"/>
</dbReference>
<sequence length="282" mass="33197">MTEEMAILVTVDENYLEPLETMLFSLREHHLNQRMTIWLIHEEIPETKLEKLQQLIDSFGWQLAPVAVTQYIFKEAPTVTRYPKEMYFRLLCGKILPKEVERILYLDPDLLVINSLNPLWELDLEGKLLAAASHRGVTNITNSLNQLRLNTDHPYYNSGVMLIDLEKARETISIEAINETIDRYGPYLLLPDQDVLNHLYGKYVKEVPDDVWNYDARKYVSYLAKSMGEYDIHQVMNQTAIVHFCGKPKPWKEKSDTRFTGLYLDYVHRLKHYKQQHKLVKE</sequence>
<accession>A0ABS3HS45</accession>
<dbReference type="EMBL" id="JAFLVX010000004">
    <property type="protein sequence ID" value="MBO0475701.1"/>
    <property type="molecule type" value="Genomic_DNA"/>
</dbReference>
<dbReference type="InterPro" id="IPR029044">
    <property type="entry name" value="Nucleotide-diphossugar_trans"/>
</dbReference>
<dbReference type="PANTHER" id="PTHR13778:SF47">
    <property type="entry name" value="LIPOPOLYSACCHARIDE 1,3-GALACTOSYLTRANSFERASE"/>
    <property type="match status" value="1"/>
</dbReference>
<keyword evidence="2" id="KW-0808">Transferase</keyword>
<evidence type="ECO:0000256" key="2">
    <source>
        <dbReference type="ARBA" id="ARBA00022679"/>
    </source>
</evidence>